<keyword evidence="2" id="KW-0344">Guanine-nucleotide releasing factor</keyword>
<proteinExistence type="predicted"/>
<organism evidence="4 5">
    <name type="scientific">Lachancea fermentati</name>
    <name type="common">Zygosaccharomyces fermentati</name>
    <dbReference type="NCBI Taxonomy" id="4955"/>
    <lineage>
        <taxon>Eukaryota</taxon>
        <taxon>Fungi</taxon>
        <taxon>Dikarya</taxon>
        <taxon>Ascomycota</taxon>
        <taxon>Saccharomycotina</taxon>
        <taxon>Saccharomycetes</taxon>
        <taxon>Saccharomycetales</taxon>
        <taxon>Saccharomycetaceae</taxon>
        <taxon>Lachancea</taxon>
    </lineage>
</organism>
<dbReference type="GO" id="GO:0015031">
    <property type="term" value="P:protein transport"/>
    <property type="evidence" value="ECO:0007669"/>
    <property type="project" value="UniProtKB-KW"/>
</dbReference>
<dbReference type="Proteomes" id="UP000190831">
    <property type="component" value="Chromosome H"/>
</dbReference>
<dbReference type="InterPro" id="IPR007515">
    <property type="entry name" value="Mss4"/>
</dbReference>
<dbReference type="SUPFAM" id="SSF51316">
    <property type="entry name" value="Mss4-like"/>
    <property type="match status" value="1"/>
</dbReference>
<dbReference type="Pfam" id="PF04421">
    <property type="entry name" value="Mss4"/>
    <property type="match status" value="1"/>
</dbReference>
<dbReference type="PANTHER" id="PTHR13276:SF0">
    <property type="entry name" value="GUANINE NUCLEOTIDE EXCHANGE FACTOR MSS4"/>
    <property type="match status" value="1"/>
</dbReference>
<dbReference type="GO" id="GO:0016020">
    <property type="term" value="C:membrane"/>
    <property type="evidence" value="ECO:0007669"/>
    <property type="project" value="TreeGrafter"/>
</dbReference>
<dbReference type="InterPro" id="IPR011323">
    <property type="entry name" value="Mss4/transl-control_tumour"/>
</dbReference>
<dbReference type="GO" id="GO:0007264">
    <property type="term" value="P:small GTPase-mediated signal transduction"/>
    <property type="evidence" value="ECO:0007669"/>
    <property type="project" value="InterPro"/>
</dbReference>
<evidence type="ECO:0000313" key="5">
    <source>
        <dbReference type="Proteomes" id="UP000190831"/>
    </source>
</evidence>
<dbReference type="AlphaFoldDB" id="A0A1G4MKN0"/>
<accession>A0A1G4MKN0</accession>
<gene>
    <name evidence="4" type="ORF">LAFE_0H12200G</name>
</gene>
<dbReference type="GO" id="GO:0005085">
    <property type="term" value="F:guanyl-nucleotide exchange factor activity"/>
    <property type="evidence" value="ECO:0007669"/>
    <property type="project" value="UniProtKB-KW"/>
</dbReference>
<dbReference type="PANTHER" id="PTHR13276">
    <property type="entry name" value="GUANINE NUCLEOTIDE EXCHANGE FACTOR MSS4"/>
    <property type="match status" value="1"/>
</dbReference>
<name>A0A1G4MKN0_LACFM</name>
<dbReference type="GO" id="GO:0006892">
    <property type="term" value="P:post-Golgi vesicle-mediated transport"/>
    <property type="evidence" value="ECO:0007669"/>
    <property type="project" value="TreeGrafter"/>
</dbReference>
<reference evidence="4 5" key="1">
    <citation type="submission" date="2016-03" db="EMBL/GenBank/DDBJ databases">
        <authorList>
            <person name="Devillers H."/>
        </authorList>
    </citation>
    <scope>NUCLEOTIDE SEQUENCE [LARGE SCALE GENOMIC DNA]</scope>
    <source>
        <strain evidence="4">CBS 6772</strain>
    </source>
</reference>
<dbReference type="GO" id="GO:0008270">
    <property type="term" value="F:zinc ion binding"/>
    <property type="evidence" value="ECO:0007669"/>
    <property type="project" value="TreeGrafter"/>
</dbReference>
<dbReference type="OrthoDB" id="30840at2759"/>
<keyword evidence="5" id="KW-1185">Reference proteome</keyword>
<sequence length="142" mass="15469">MSRLYCPFKECNCEIIPISKGRQVMLPVQAYEEMKIMLPAQAHQPTGKFLVVNDVWDFDNIGVSRGVPERHQPGGSIGFLDGTICTIVKTEKYLICAECDRGPLGVVCNVTRADGTEEALHLLSIESLSTGGSINEEAAALD</sequence>
<keyword evidence="1" id="KW-0813">Transport</keyword>
<dbReference type="Gene3D" id="2.170.150.10">
    <property type="entry name" value="Metal Binding Protein, Guanine Nucleotide Exchange Factor, Chain A"/>
    <property type="match status" value="1"/>
</dbReference>
<evidence type="ECO:0000313" key="4">
    <source>
        <dbReference type="EMBL" id="SCW04378.1"/>
    </source>
</evidence>
<keyword evidence="3" id="KW-0653">Protein transport</keyword>
<evidence type="ECO:0000256" key="2">
    <source>
        <dbReference type="ARBA" id="ARBA00022658"/>
    </source>
</evidence>
<dbReference type="STRING" id="4955.A0A1G4MKN0"/>
<dbReference type="PROSITE" id="PS51796">
    <property type="entry name" value="MSS4"/>
    <property type="match status" value="1"/>
</dbReference>
<dbReference type="InterPro" id="IPR011057">
    <property type="entry name" value="Mss4-like_sf"/>
</dbReference>
<evidence type="ECO:0000256" key="1">
    <source>
        <dbReference type="ARBA" id="ARBA00022448"/>
    </source>
</evidence>
<evidence type="ECO:0000256" key="3">
    <source>
        <dbReference type="ARBA" id="ARBA00022927"/>
    </source>
</evidence>
<protein>
    <submittedName>
        <fullName evidence="4">LAFE_0H12200g1_1</fullName>
    </submittedName>
</protein>
<dbReference type="OMA" id="GPIGMVC"/>
<dbReference type="GO" id="GO:0005829">
    <property type="term" value="C:cytosol"/>
    <property type="evidence" value="ECO:0007669"/>
    <property type="project" value="TreeGrafter"/>
</dbReference>
<dbReference type="EMBL" id="LT598491">
    <property type="protein sequence ID" value="SCW04378.1"/>
    <property type="molecule type" value="Genomic_DNA"/>
</dbReference>